<dbReference type="OrthoDB" id="2989967at2"/>
<dbReference type="EMBL" id="SLXK01000017">
    <property type="protein sequence ID" value="TCP27781.1"/>
    <property type="molecule type" value="Genomic_DNA"/>
</dbReference>
<dbReference type="SMART" id="SM00914">
    <property type="entry name" value="IDEAL"/>
    <property type="match status" value="1"/>
</dbReference>
<dbReference type="Proteomes" id="UP000295416">
    <property type="component" value="Unassembled WGS sequence"/>
</dbReference>
<evidence type="ECO:0000313" key="3">
    <source>
        <dbReference type="Proteomes" id="UP000295416"/>
    </source>
</evidence>
<organism evidence="2 3">
    <name type="scientific">Scopulibacillus darangshiensis</name>
    <dbReference type="NCBI Taxonomy" id="442528"/>
    <lineage>
        <taxon>Bacteria</taxon>
        <taxon>Bacillati</taxon>
        <taxon>Bacillota</taxon>
        <taxon>Bacilli</taxon>
        <taxon>Bacillales</taxon>
        <taxon>Sporolactobacillaceae</taxon>
        <taxon>Scopulibacillus</taxon>
    </lineage>
</organism>
<dbReference type="RefSeq" id="WP_132746446.1">
    <property type="nucleotide sequence ID" value="NZ_SLXK01000017.1"/>
</dbReference>
<dbReference type="InterPro" id="IPR027393">
    <property type="entry name" value="Virus_scaffolding_prot_C"/>
</dbReference>
<protein>
    <submittedName>
        <fullName evidence="2">IDEAL domain-containing protein</fullName>
    </submittedName>
</protein>
<name>A0A4R2P1N7_9BACL</name>
<evidence type="ECO:0000313" key="2">
    <source>
        <dbReference type="EMBL" id="TCP27781.1"/>
    </source>
</evidence>
<proteinExistence type="predicted"/>
<keyword evidence="3" id="KW-1185">Reference proteome</keyword>
<reference evidence="2 3" key="1">
    <citation type="submission" date="2019-03" db="EMBL/GenBank/DDBJ databases">
        <title>Genomic Encyclopedia of Type Strains, Phase IV (KMG-IV): sequencing the most valuable type-strain genomes for metagenomic binning, comparative biology and taxonomic classification.</title>
        <authorList>
            <person name="Goeker M."/>
        </authorList>
    </citation>
    <scope>NUCLEOTIDE SEQUENCE [LARGE SCALE GENOMIC DNA]</scope>
    <source>
        <strain evidence="2 3">DSM 19377</strain>
    </source>
</reference>
<dbReference type="Pfam" id="PF08858">
    <property type="entry name" value="IDEAL"/>
    <property type="match status" value="1"/>
</dbReference>
<dbReference type="InterPro" id="IPR014957">
    <property type="entry name" value="IDEAL_dom"/>
</dbReference>
<accession>A0A4R2P1N7</accession>
<sequence>MKNKRPYRSYSENMKILKAQRQKQVTNDQIQMILDKAILAYKRGLLETKINDALDSKNKTLFLELAAQYAKLKDLEPDDISKFSSD</sequence>
<comment type="caution">
    <text evidence="2">The sequence shown here is derived from an EMBL/GenBank/DDBJ whole genome shotgun (WGS) entry which is preliminary data.</text>
</comment>
<gene>
    <name evidence="2" type="ORF">EV207_1178</name>
</gene>
<feature type="domain" description="IDEAL" evidence="1">
    <location>
        <begin position="33"/>
        <end position="69"/>
    </location>
</feature>
<dbReference type="AlphaFoldDB" id="A0A4R2P1N7"/>
<evidence type="ECO:0000259" key="1">
    <source>
        <dbReference type="SMART" id="SM00914"/>
    </source>
</evidence>
<dbReference type="Gene3D" id="4.10.810.10">
    <property type="entry name" value="Virus Scaffolding Protein, Chain A"/>
    <property type="match status" value="1"/>
</dbReference>